<sequence>MGKKSKDQAKRQALAKQKKQLKRKDKKYEGPLDPDTQYRPTLREDNSPTGFRIVSPSQALFEYSKPLKIYAPNDNGGTDEALEVGMSLWNYSARIKDVDEHTEKEIMKSVMTGLKVDENKADEIIKAMTDRFLYLFPMDMQPEEATFMYMRKDPLL</sequence>
<evidence type="ECO:0000256" key="1">
    <source>
        <dbReference type="SAM" id="MobiDB-lite"/>
    </source>
</evidence>
<dbReference type="EMBL" id="LACI01001335">
    <property type="protein sequence ID" value="KJU84683.1"/>
    <property type="molecule type" value="Genomic_DNA"/>
</dbReference>
<feature type="compositionally biased region" description="Basic residues" evidence="1">
    <location>
        <begin position="16"/>
        <end position="25"/>
    </location>
</feature>
<organism evidence="2 3">
    <name type="scientific">Candidatus Magnetobacterium bavaricum</name>
    <dbReference type="NCBI Taxonomy" id="29290"/>
    <lineage>
        <taxon>Bacteria</taxon>
        <taxon>Pseudomonadati</taxon>
        <taxon>Nitrospirota</taxon>
        <taxon>Thermodesulfovibrionia</taxon>
        <taxon>Thermodesulfovibrionales</taxon>
        <taxon>Candidatus Magnetobacteriaceae</taxon>
        <taxon>Candidatus Magnetobacterium</taxon>
    </lineage>
</organism>
<keyword evidence="3" id="KW-1185">Reference proteome</keyword>
<evidence type="ECO:0000313" key="3">
    <source>
        <dbReference type="Proteomes" id="UP000033423"/>
    </source>
</evidence>
<comment type="caution">
    <text evidence="2">The sequence shown here is derived from an EMBL/GenBank/DDBJ whole genome shotgun (WGS) entry which is preliminary data.</text>
</comment>
<feature type="region of interest" description="Disordered" evidence="1">
    <location>
        <begin position="1"/>
        <end position="50"/>
    </location>
</feature>
<dbReference type="Proteomes" id="UP000033423">
    <property type="component" value="Unassembled WGS sequence"/>
</dbReference>
<accession>A0A0F3GVH2</accession>
<gene>
    <name evidence="2" type="ORF">MBAV_003106</name>
</gene>
<evidence type="ECO:0000313" key="2">
    <source>
        <dbReference type="EMBL" id="KJU84683.1"/>
    </source>
</evidence>
<protein>
    <submittedName>
        <fullName evidence="2">Uncharacterized protein</fullName>
    </submittedName>
</protein>
<name>A0A0F3GVH2_9BACT</name>
<dbReference type="AlphaFoldDB" id="A0A0F3GVH2"/>
<proteinExistence type="predicted"/>
<feature type="compositionally biased region" description="Basic and acidic residues" evidence="1">
    <location>
        <begin position="1"/>
        <end position="10"/>
    </location>
</feature>
<reference evidence="2 3" key="1">
    <citation type="submission" date="2015-02" db="EMBL/GenBank/DDBJ databases">
        <title>Single-cell genomics of uncultivated deep-branching MTB reveals a conserved set of magnetosome genes.</title>
        <authorList>
            <person name="Kolinko S."/>
            <person name="Richter M."/>
            <person name="Glockner F.O."/>
            <person name="Brachmann A."/>
            <person name="Schuler D."/>
        </authorList>
    </citation>
    <scope>NUCLEOTIDE SEQUENCE [LARGE SCALE GENOMIC DNA]</scope>
    <source>
        <strain evidence="2">TM-1</strain>
    </source>
</reference>